<dbReference type="NCBIfam" id="TIGR02433">
    <property type="entry name" value="lysidine_TilS_C"/>
    <property type="match status" value="1"/>
</dbReference>
<comment type="similarity">
    <text evidence="8">Belongs to the tRNA(Ile)-lysidine synthase family.</text>
</comment>
<dbReference type="Gene3D" id="3.40.50.620">
    <property type="entry name" value="HUPs"/>
    <property type="match status" value="1"/>
</dbReference>
<gene>
    <name evidence="8 10" type="primary">tilS</name>
    <name evidence="10" type="ORF">T190115A13A_20150</name>
</gene>
<dbReference type="Proteomes" id="UP001497602">
    <property type="component" value="Unassembled WGS sequence"/>
</dbReference>
<comment type="subcellular location">
    <subcellularLocation>
        <location evidence="1 8">Cytoplasm</location>
    </subcellularLocation>
</comment>
<dbReference type="SUPFAM" id="SSF56037">
    <property type="entry name" value="PheT/TilS domain"/>
    <property type="match status" value="1"/>
</dbReference>
<dbReference type="SUPFAM" id="SSF52402">
    <property type="entry name" value="Adenine nucleotide alpha hydrolases-like"/>
    <property type="match status" value="1"/>
</dbReference>
<keyword evidence="3 8" id="KW-0436">Ligase</keyword>
<dbReference type="GO" id="GO:0032267">
    <property type="term" value="F:tRNA(Ile)-lysidine synthase activity"/>
    <property type="evidence" value="ECO:0007669"/>
    <property type="project" value="UniProtKB-EC"/>
</dbReference>
<evidence type="ECO:0000313" key="11">
    <source>
        <dbReference type="Proteomes" id="UP001497602"/>
    </source>
</evidence>
<keyword evidence="6 8" id="KW-0067">ATP-binding</keyword>
<comment type="domain">
    <text evidence="8">The N-terminal region contains the highly conserved SGGXDS motif, predicted to be a P-loop motif involved in ATP binding.</text>
</comment>
<dbReference type="HAMAP" id="MF_01161">
    <property type="entry name" value="tRNA_Ile_lys_synt"/>
    <property type="match status" value="1"/>
</dbReference>
<evidence type="ECO:0000256" key="1">
    <source>
        <dbReference type="ARBA" id="ARBA00004496"/>
    </source>
</evidence>
<name>A0ABM9PMD3_9FLAO</name>
<dbReference type="PANTHER" id="PTHR43033:SF1">
    <property type="entry name" value="TRNA(ILE)-LYSIDINE SYNTHASE-RELATED"/>
    <property type="match status" value="1"/>
</dbReference>
<dbReference type="CDD" id="cd01992">
    <property type="entry name" value="TilS_N"/>
    <property type="match status" value="1"/>
</dbReference>
<dbReference type="EMBL" id="CAXJRC010000022">
    <property type="protein sequence ID" value="CAL2106870.1"/>
    <property type="molecule type" value="Genomic_DNA"/>
</dbReference>
<keyword evidence="5 8" id="KW-0547">Nucleotide-binding</keyword>
<evidence type="ECO:0000256" key="5">
    <source>
        <dbReference type="ARBA" id="ARBA00022741"/>
    </source>
</evidence>
<dbReference type="InterPro" id="IPR012795">
    <property type="entry name" value="tRNA_Ile_lys_synt_N"/>
</dbReference>
<keyword evidence="11" id="KW-1185">Reference proteome</keyword>
<reference evidence="10 11" key="1">
    <citation type="submission" date="2024-05" db="EMBL/GenBank/DDBJ databases">
        <authorList>
            <person name="Duchaud E."/>
        </authorList>
    </citation>
    <scope>NUCLEOTIDE SEQUENCE [LARGE SCALE GENOMIC DNA]</scope>
    <source>
        <strain evidence="10">Ena-SAMPLE-TAB-13-05-2024-13:56:06:370-140305</strain>
    </source>
</reference>
<dbReference type="InterPro" id="IPR011063">
    <property type="entry name" value="TilS/TtcA_N"/>
</dbReference>
<evidence type="ECO:0000256" key="3">
    <source>
        <dbReference type="ARBA" id="ARBA00022598"/>
    </source>
</evidence>
<dbReference type="EC" id="6.3.4.19" evidence="8"/>
<comment type="caution">
    <text evidence="10">The sequence shown here is derived from an EMBL/GenBank/DDBJ whole genome shotgun (WGS) entry which is preliminary data.</text>
</comment>
<dbReference type="InterPro" id="IPR012094">
    <property type="entry name" value="tRNA_Ile_lys_synt"/>
</dbReference>
<proteinExistence type="inferred from homology"/>
<accession>A0ABM9PMD3</accession>
<evidence type="ECO:0000313" key="10">
    <source>
        <dbReference type="EMBL" id="CAL2106870.1"/>
    </source>
</evidence>
<comment type="catalytic activity">
    <reaction evidence="7 8">
        <text>cytidine(34) in tRNA(Ile2) + L-lysine + ATP = lysidine(34) in tRNA(Ile2) + AMP + diphosphate + H(+)</text>
        <dbReference type="Rhea" id="RHEA:43744"/>
        <dbReference type="Rhea" id="RHEA-COMP:10625"/>
        <dbReference type="Rhea" id="RHEA-COMP:10670"/>
        <dbReference type="ChEBI" id="CHEBI:15378"/>
        <dbReference type="ChEBI" id="CHEBI:30616"/>
        <dbReference type="ChEBI" id="CHEBI:32551"/>
        <dbReference type="ChEBI" id="CHEBI:33019"/>
        <dbReference type="ChEBI" id="CHEBI:82748"/>
        <dbReference type="ChEBI" id="CHEBI:83665"/>
        <dbReference type="ChEBI" id="CHEBI:456215"/>
        <dbReference type="EC" id="6.3.4.19"/>
    </reaction>
</comment>
<evidence type="ECO:0000256" key="8">
    <source>
        <dbReference type="HAMAP-Rule" id="MF_01161"/>
    </source>
</evidence>
<evidence type="ECO:0000256" key="6">
    <source>
        <dbReference type="ARBA" id="ARBA00022840"/>
    </source>
</evidence>
<evidence type="ECO:0000256" key="2">
    <source>
        <dbReference type="ARBA" id="ARBA00022490"/>
    </source>
</evidence>
<feature type="binding site" evidence="8">
    <location>
        <begin position="26"/>
        <end position="31"/>
    </location>
    <ligand>
        <name>ATP</name>
        <dbReference type="ChEBI" id="CHEBI:30616"/>
    </ligand>
</feature>
<dbReference type="InterPro" id="IPR014729">
    <property type="entry name" value="Rossmann-like_a/b/a_fold"/>
</dbReference>
<comment type="function">
    <text evidence="8">Ligates lysine onto the cytidine present at position 34 of the AUA codon-specific tRNA(Ile) that contains the anticodon CAU, in an ATP-dependent manner. Cytidine is converted to lysidine, thus changing the amino acid specificity of the tRNA from methionine to isoleucine.</text>
</comment>
<dbReference type="SMART" id="SM00977">
    <property type="entry name" value="TilS_C"/>
    <property type="match status" value="1"/>
</dbReference>
<dbReference type="RefSeq" id="WP_348738589.1">
    <property type="nucleotide sequence ID" value="NZ_CAXJRC010000022.1"/>
</dbReference>
<evidence type="ECO:0000256" key="7">
    <source>
        <dbReference type="ARBA" id="ARBA00048539"/>
    </source>
</evidence>
<dbReference type="Pfam" id="PF11734">
    <property type="entry name" value="TilS_C"/>
    <property type="match status" value="1"/>
</dbReference>
<keyword evidence="4 8" id="KW-0819">tRNA processing</keyword>
<keyword evidence="2 8" id="KW-0963">Cytoplasm</keyword>
<feature type="domain" description="Lysidine-tRNA(Ile) synthetase C-terminal" evidence="9">
    <location>
        <begin position="362"/>
        <end position="435"/>
    </location>
</feature>
<protein>
    <recommendedName>
        <fullName evidence="8">tRNA(Ile)-lysidine synthase</fullName>
        <ecNumber evidence="8">6.3.4.19</ecNumber>
    </recommendedName>
    <alternativeName>
        <fullName evidence="8">tRNA(Ile)-2-lysyl-cytidine synthase</fullName>
    </alternativeName>
    <alternativeName>
        <fullName evidence="8">tRNA(Ile)-lysidine synthetase</fullName>
    </alternativeName>
</protein>
<dbReference type="NCBIfam" id="TIGR02432">
    <property type="entry name" value="lysidine_TilS_N"/>
    <property type="match status" value="1"/>
</dbReference>
<evidence type="ECO:0000259" key="9">
    <source>
        <dbReference type="SMART" id="SM00977"/>
    </source>
</evidence>
<dbReference type="PANTHER" id="PTHR43033">
    <property type="entry name" value="TRNA(ILE)-LYSIDINE SYNTHASE-RELATED"/>
    <property type="match status" value="1"/>
</dbReference>
<dbReference type="Pfam" id="PF01171">
    <property type="entry name" value="ATP_bind_3"/>
    <property type="match status" value="1"/>
</dbReference>
<organism evidence="10 11">
    <name type="scientific">Tenacibaculum vairaonense</name>
    <dbReference type="NCBI Taxonomy" id="3137860"/>
    <lineage>
        <taxon>Bacteria</taxon>
        <taxon>Pseudomonadati</taxon>
        <taxon>Bacteroidota</taxon>
        <taxon>Flavobacteriia</taxon>
        <taxon>Flavobacteriales</taxon>
        <taxon>Flavobacteriaceae</taxon>
        <taxon>Tenacibaculum</taxon>
    </lineage>
</organism>
<sequence length="444" mass="51650">MLKEFEQHLTTKFPFLKEKKTLIAISGGVDSVVLTCLLKKLNYPIALAHCNFQLRNKESDEDELFVNELAKELGLEIFNIKFDTKLHSKKNKQSTQVAARHLRYNWFKTIVSTNNFDFLATAHHADDNIETFLINFTRGTGLEGLTGIPEINNYIIRPLLPFSRKEIIQFAKTQNISWREDSSNTHIEYLRNKIRHKVIPILKEINPGLAKTFNNTATFLKQSQQIIDEGVSLKHSKVVSYDKNITKLSIKELNNLNNPNAYLYYFLKSYGFTEWNDVYNLINAQSGKMILTKSHILLKDRDFLLLLPSDKKTTTDKQHFTITCNTKKISEPINLSFKNVQKKVSLDKNTIYVDKNLLNYPLTLRKWNDGDFFFPKGMKGKKKVSKFFKDEKISLIEKQNIWLLCSDKNEIIWILGKRQDRRFLPSDKTTNIVQVKYISTPVNN</sequence>
<dbReference type="InterPro" id="IPR012796">
    <property type="entry name" value="Lysidine-tRNA-synth_C"/>
</dbReference>
<evidence type="ECO:0000256" key="4">
    <source>
        <dbReference type="ARBA" id="ARBA00022694"/>
    </source>
</evidence>